<dbReference type="Proteomes" id="UP001597475">
    <property type="component" value="Unassembled WGS sequence"/>
</dbReference>
<keyword evidence="2" id="KW-0347">Helicase</keyword>
<evidence type="ECO:0000313" key="3">
    <source>
        <dbReference type="Proteomes" id="UP001597475"/>
    </source>
</evidence>
<sequence>MTAAAQLTRPLPTNADLEQKALASVLIDPDVWPHLAELPEGTWTTQGTQAFRSVLASLHASGHPLDDHALILQRAAEIGAAQHVNLAYLIGLQGMAGITAYYAPHYAEELRHLHARRELARNSFRVIQHAIEGDLTPDELATLASQIGTSLDARKRQQFTTHAQAVDAALAEVESSTPNAISTGFRDLDDTMLGFEPGAMYVLAARPAMGKTAMGYNFVLNAARQGLHGVVASLEMPAKQLALRALATAASVDLNKIRQRTTSGPDRERLRAQASRTRTLPIQYLESTDQTGASIARDARRLHAAGQLDFLMIDYLQLVESGKGGNENRVQEVSQVSRTLKKLAMELQVPVLVLSQLSRAVEQRPNHRPMLSDLRESGAVEQDADVVMFIYRDEYYNPQTDQQGIAEIIIGKQRNGPVGTVKLSYNSEFVRFASLSSNQPAFL</sequence>
<evidence type="ECO:0000313" key="2">
    <source>
        <dbReference type="EMBL" id="MFD2609534.1"/>
    </source>
</evidence>
<gene>
    <name evidence="2" type="ORF">ACFSR9_08800</name>
</gene>
<dbReference type="CDD" id="cd00984">
    <property type="entry name" value="DnaB_C"/>
    <property type="match status" value="1"/>
</dbReference>
<dbReference type="Gene3D" id="1.10.860.10">
    <property type="entry name" value="DNAb Helicase, Chain A"/>
    <property type="match status" value="1"/>
</dbReference>
<keyword evidence="2" id="KW-0067">ATP-binding</keyword>
<dbReference type="SUPFAM" id="SSF48024">
    <property type="entry name" value="N-terminal domain of DnaB helicase"/>
    <property type="match status" value="1"/>
</dbReference>
<accession>A0ABW5P348</accession>
<dbReference type="InterPro" id="IPR016136">
    <property type="entry name" value="DNA_helicase_N/primase_C"/>
</dbReference>
<dbReference type="Pfam" id="PF03796">
    <property type="entry name" value="DnaB_C"/>
    <property type="match status" value="1"/>
</dbReference>
<comment type="caution">
    <text evidence="2">The sequence shown here is derived from an EMBL/GenBank/DDBJ whole genome shotgun (WGS) entry which is preliminary data.</text>
</comment>
<proteinExistence type="predicted"/>
<evidence type="ECO:0000259" key="1">
    <source>
        <dbReference type="PROSITE" id="PS51199"/>
    </source>
</evidence>
<dbReference type="InterPro" id="IPR007694">
    <property type="entry name" value="DNA_helicase_DnaB-like_C"/>
</dbReference>
<dbReference type="Gene3D" id="3.40.50.300">
    <property type="entry name" value="P-loop containing nucleotide triphosphate hydrolases"/>
    <property type="match status" value="1"/>
</dbReference>
<keyword evidence="3" id="KW-1185">Reference proteome</keyword>
<keyword evidence="2" id="KW-0547">Nucleotide-binding</keyword>
<dbReference type="PANTHER" id="PTHR30153">
    <property type="entry name" value="REPLICATIVE DNA HELICASE DNAB"/>
    <property type="match status" value="1"/>
</dbReference>
<name>A0ABW5P348_9DEIO</name>
<dbReference type="InterPro" id="IPR036185">
    <property type="entry name" value="DNA_heli_DnaB-like_N_sf"/>
</dbReference>
<reference evidence="3" key="1">
    <citation type="journal article" date="2019" name="Int. J. Syst. Evol. Microbiol.">
        <title>The Global Catalogue of Microorganisms (GCM) 10K type strain sequencing project: providing services to taxonomists for standard genome sequencing and annotation.</title>
        <authorList>
            <consortium name="The Broad Institute Genomics Platform"/>
            <consortium name="The Broad Institute Genome Sequencing Center for Infectious Disease"/>
            <person name="Wu L."/>
            <person name="Ma J."/>
        </authorList>
    </citation>
    <scope>NUCLEOTIDE SEQUENCE [LARGE SCALE GENOMIC DNA]</scope>
    <source>
        <strain evidence="3">KCTC 33842</strain>
    </source>
</reference>
<dbReference type="RefSeq" id="WP_386844984.1">
    <property type="nucleotide sequence ID" value="NZ_JBHUMK010000037.1"/>
</dbReference>
<keyword evidence="2" id="KW-0378">Hydrolase</keyword>
<organism evidence="2 3">
    <name type="scientific">Deinococcus taklimakanensis</name>
    <dbReference type="NCBI Taxonomy" id="536443"/>
    <lineage>
        <taxon>Bacteria</taxon>
        <taxon>Thermotogati</taxon>
        <taxon>Deinococcota</taxon>
        <taxon>Deinococci</taxon>
        <taxon>Deinococcales</taxon>
        <taxon>Deinococcaceae</taxon>
        <taxon>Deinococcus</taxon>
    </lineage>
</organism>
<dbReference type="SUPFAM" id="SSF52540">
    <property type="entry name" value="P-loop containing nucleoside triphosphate hydrolases"/>
    <property type="match status" value="1"/>
</dbReference>
<dbReference type="EMBL" id="JBHUMK010000037">
    <property type="protein sequence ID" value="MFD2609534.1"/>
    <property type="molecule type" value="Genomic_DNA"/>
</dbReference>
<dbReference type="GO" id="GO:0004386">
    <property type="term" value="F:helicase activity"/>
    <property type="evidence" value="ECO:0007669"/>
    <property type="project" value="UniProtKB-KW"/>
</dbReference>
<dbReference type="PANTHER" id="PTHR30153:SF2">
    <property type="entry name" value="REPLICATIVE DNA HELICASE"/>
    <property type="match status" value="1"/>
</dbReference>
<feature type="domain" description="SF4 helicase" evidence="1">
    <location>
        <begin position="174"/>
        <end position="439"/>
    </location>
</feature>
<protein>
    <submittedName>
        <fullName evidence="2">Replicative DNA helicase</fullName>
    </submittedName>
</protein>
<dbReference type="InterPro" id="IPR027417">
    <property type="entry name" value="P-loop_NTPase"/>
</dbReference>
<dbReference type="PROSITE" id="PS51199">
    <property type="entry name" value="SF4_HELICASE"/>
    <property type="match status" value="1"/>
</dbReference>